<dbReference type="InterPro" id="IPR013762">
    <property type="entry name" value="Integrase-like_cat_sf"/>
</dbReference>
<dbReference type="PROSITE" id="PS50878">
    <property type="entry name" value="RT_POL"/>
    <property type="match status" value="1"/>
</dbReference>
<evidence type="ECO:0000256" key="2">
    <source>
        <dbReference type="ARBA" id="ARBA00012180"/>
    </source>
</evidence>
<dbReference type="Gene3D" id="3.30.70.270">
    <property type="match status" value="1"/>
</dbReference>
<dbReference type="CDD" id="cd09275">
    <property type="entry name" value="RNase_HI_RT_DIRS1"/>
    <property type="match status" value="1"/>
</dbReference>
<dbReference type="InterPro" id="IPR052055">
    <property type="entry name" value="Hepadnavirus_pol/RT"/>
</dbReference>
<evidence type="ECO:0000256" key="4">
    <source>
        <dbReference type="ARBA" id="ARBA00023172"/>
    </source>
</evidence>
<comment type="similarity">
    <text evidence="1">Belongs to the beta type-B retroviral polymerase family. HERV class-II K(HML-2) pol subfamily.</text>
</comment>
<evidence type="ECO:0000256" key="5">
    <source>
        <dbReference type="SAM" id="MobiDB-lite"/>
    </source>
</evidence>
<evidence type="ECO:0000313" key="8">
    <source>
        <dbReference type="EMBL" id="KAE8295646.1"/>
    </source>
</evidence>
<dbReference type="SUPFAM" id="SSF56349">
    <property type="entry name" value="DNA breaking-rejoining enzymes"/>
    <property type="match status" value="1"/>
</dbReference>
<dbReference type="Gene3D" id="1.10.443.10">
    <property type="entry name" value="Intergrase catalytic core"/>
    <property type="match status" value="1"/>
</dbReference>
<keyword evidence="3" id="KW-0238">DNA-binding</keyword>
<evidence type="ECO:0000256" key="1">
    <source>
        <dbReference type="ARBA" id="ARBA00010879"/>
    </source>
</evidence>
<dbReference type="InterPro" id="IPR010998">
    <property type="entry name" value="Integrase_recombinase_N"/>
</dbReference>
<feature type="region of interest" description="Disordered" evidence="5">
    <location>
        <begin position="1"/>
        <end position="118"/>
    </location>
</feature>
<feature type="domain" description="Tyr recombinase" evidence="7">
    <location>
        <begin position="1199"/>
        <end position="1405"/>
    </location>
</feature>
<dbReference type="Gene3D" id="1.10.150.130">
    <property type="match status" value="1"/>
</dbReference>
<keyword evidence="9" id="KW-1185">Reference proteome</keyword>
<protein>
    <recommendedName>
        <fullName evidence="2">ribonuclease H</fullName>
        <ecNumber evidence="2">3.1.26.4</ecNumber>
    </recommendedName>
</protein>
<reference evidence="8 9" key="1">
    <citation type="submission" date="2019-07" db="EMBL/GenBank/DDBJ databases">
        <title>Chromosome genome assembly for large yellow croaker.</title>
        <authorList>
            <person name="Xiao S."/>
        </authorList>
    </citation>
    <scope>NUCLEOTIDE SEQUENCE [LARGE SCALE GENOMIC DNA]</scope>
    <source>
        <strain evidence="8">JMULYC20181020</strain>
        <tissue evidence="8">Muscle</tissue>
    </source>
</reference>
<dbReference type="InterPro" id="IPR043502">
    <property type="entry name" value="DNA/RNA_pol_sf"/>
</dbReference>
<dbReference type="EMBL" id="REGW02000006">
    <property type="protein sequence ID" value="KAE8295646.1"/>
    <property type="molecule type" value="Genomic_DNA"/>
</dbReference>
<feature type="compositionally biased region" description="Polar residues" evidence="5">
    <location>
        <begin position="18"/>
        <end position="30"/>
    </location>
</feature>
<dbReference type="Pfam" id="PF00078">
    <property type="entry name" value="RVT_1"/>
    <property type="match status" value="1"/>
</dbReference>
<dbReference type="InterPro" id="IPR000477">
    <property type="entry name" value="RT_dom"/>
</dbReference>
<dbReference type="PANTHER" id="PTHR33050:SF8">
    <property type="entry name" value="REVERSE TRANSCRIPTASE DOMAIN-CONTAINING PROTEIN"/>
    <property type="match status" value="1"/>
</dbReference>
<proteinExistence type="inferred from homology"/>
<feature type="domain" description="Reverse transcriptase" evidence="6">
    <location>
        <begin position="665"/>
        <end position="862"/>
    </location>
</feature>
<feature type="region of interest" description="Disordered" evidence="5">
    <location>
        <begin position="482"/>
        <end position="533"/>
    </location>
</feature>
<feature type="compositionally biased region" description="Low complexity" evidence="5">
    <location>
        <begin position="1"/>
        <end position="12"/>
    </location>
</feature>
<dbReference type="EC" id="3.1.26.4" evidence="2"/>
<sequence>MDETLALNASDSDLLDEISNTPEVPETSPSPVIPAGQPPRPRSVVQIRRRLRSSISDSSNAIGPSPPHRPRGRTRLRRPSDTGDSRRSSPTRSRRASDRRSRPEATSPGQHAVRPPARGIADWTVASLKRSLTHHNIPFHYSDRKATLFRRLRHFLHNSTSRTPLPGRRRHDDDVTPPSSARPSHPALTQGQVVSNRTLSVPASHSSSTVPQASLFSPTAAPPAPIQTAAASTATHGGTSSQTPFFHPAPPFPPPFPYPYPPPPHNPHVASISVPTLNAPPLSTAPPPAGSCPLPLYPPLPSNHSLATATPPARPTASPRPSPVSSALRQQILSGNYVDLAQLIHPSTHNPHIPRELQTALGTFQLKQPLTTHSKELTAPEFTLAFSLYRDVICSAFPDRRSELDDYLSLIIDLALRFGGNGFYSYHILFASQAAERLHQFNQGTHWGTLDIELYCRTFAARPSLHCDQCGAPSHPATTCSITTQLPHSSAPQKRNQAVSRNLPPAAPPPSITPKPATPLPASLGPAPKGVDKRGRPILYQGGRMLCNNFNDLGCSTSSCRFLHTCSFCGGAHARVTCPHNPTKHGPCKYLNTPINIHALSSALINHPDRQFVNYLIQGFTHGFHPGLYVTPDSSFSCHNLQSAISDPDTVDRLLAKEVTETFMIGPFSSPPFPSFRISPIGIATRKYSGKKRLIIDLSSPHGSTVPSINSLIPSPDFSMQYSTINHAISLIRAAGRGAWLAKADITSAFKVLPIHPDYWHLFGVLWKGAFYFAVRLTFGCKSSPKIFDSLSEALCWILINNHKLPYVIHLLDDFLTVTPPSLPPSHGLTTMVSVFTDLGVPLSAEKTEGPSTSLEFLGITLDSISLQASLPIEKIHRTSLRISNFLLAHRCTKRQLLSLLGHLNYAIRIIPQGRSFLSHLLSIATSTPNLHDHITLNEASKMELKLWHHFLSSWNGISFFYDDHVTKPEDIQLFTDAAPSAGFGGFYSGKWFAAAWPHEFPPLPHSSTIHEIYPVIVAAILWGHEWSKKTIAIYSDNSAAVDIINKGRSHSLDIMQFIQIQTLGSRFRSPSNSDPTVFSHHLQLTPQLEHLVTASQDSILNSVSPRTLSSYLTGWNCFKAFHASHNLPFPTLDVLTFTNFITFAHSIQKIKSSTIQSYLSGINFLIKISSGSPCPALAHAHINMLLKGLRKAEPRPTPKRLPLTSDLLARCLITLRKGYSSISTDKVLESMFLLAFFGFLRCSEFAASTPLYDPSRHASLSDISVLSSDTLIYFLKRSKTNQSGQPQPVYLFRLNSPLSPYEPILNYINSRLASQASPQDPLFVSETGRVATRSWFHHHFRQILLRSGIPPEPFSGHSFRIGAASTASRRGIPDNITKILGRWASTAYLAYVRNDLNDLRNAHALLST</sequence>
<evidence type="ECO:0000313" key="9">
    <source>
        <dbReference type="Proteomes" id="UP000424527"/>
    </source>
</evidence>
<dbReference type="SUPFAM" id="SSF47823">
    <property type="entry name" value="lambda integrase-like, N-terminal domain"/>
    <property type="match status" value="1"/>
</dbReference>
<evidence type="ECO:0000256" key="3">
    <source>
        <dbReference type="ARBA" id="ARBA00023125"/>
    </source>
</evidence>
<dbReference type="GO" id="GO:0015074">
    <property type="term" value="P:DNA integration"/>
    <property type="evidence" value="ECO:0007669"/>
    <property type="project" value="InterPro"/>
</dbReference>
<evidence type="ECO:0000259" key="6">
    <source>
        <dbReference type="PROSITE" id="PS50878"/>
    </source>
</evidence>
<dbReference type="PANTHER" id="PTHR33050">
    <property type="entry name" value="REVERSE TRANSCRIPTASE DOMAIN-CONTAINING PROTEIN"/>
    <property type="match status" value="1"/>
</dbReference>
<organism evidence="8 9">
    <name type="scientific">Larimichthys crocea</name>
    <name type="common">Large yellow croaker</name>
    <name type="synonym">Pseudosciaena crocea</name>
    <dbReference type="NCBI Taxonomy" id="215358"/>
    <lineage>
        <taxon>Eukaryota</taxon>
        <taxon>Metazoa</taxon>
        <taxon>Chordata</taxon>
        <taxon>Craniata</taxon>
        <taxon>Vertebrata</taxon>
        <taxon>Euteleostomi</taxon>
        <taxon>Actinopterygii</taxon>
        <taxon>Neopterygii</taxon>
        <taxon>Teleostei</taxon>
        <taxon>Neoteleostei</taxon>
        <taxon>Acanthomorphata</taxon>
        <taxon>Eupercaria</taxon>
        <taxon>Sciaenidae</taxon>
        <taxon>Larimichthys</taxon>
    </lineage>
</organism>
<feature type="compositionally biased region" description="Polar residues" evidence="5">
    <location>
        <begin position="177"/>
        <end position="217"/>
    </location>
</feature>
<feature type="compositionally biased region" description="Pro residues" evidence="5">
    <location>
        <begin position="312"/>
        <end position="322"/>
    </location>
</feature>
<dbReference type="GO" id="GO:0003677">
    <property type="term" value="F:DNA binding"/>
    <property type="evidence" value="ECO:0007669"/>
    <property type="project" value="UniProtKB-KW"/>
</dbReference>
<dbReference type="SUPFAM" id="SSF56672">
    <property type="entry name" value="DNA/RNA polymerases"/>
    <property type="match status" value="1"/>
</dbReference>
<gene>
    <name evidence="8" type="ORF">D5F01_LYC06581</name>
</gene>
<feature type="compositionally biased region" description="Basic and acidic residues" evidence="5">
    <location>
        <begin position="78"/>
        <end position="87"/>
    </location>
</feature>
<dbReference type="Gene3D" id="3.10.10.10">
    <property type="entry name" value="HIV Type 1 Reverse Transcriptase, subunit A, domain 1"/>
    <property type="match status" value="1"/>
</dbReference>
<dbReference type="Proteomes" id="UP000424527">
    <property type="component" value="Unassembled WGS sequence"/>
</dbReference>
<feature type="region of interest" description="Disordered" evidence="5">
    <location>
        <begin position="303"/>
        <end position="326"/>
    </location>
</feature>
<dbReference type="InterPro" id="IPR043128">
    <property type="entry name" value="Rev_trsase/Diguanyl_cyclase"/>
</dbReference>
<feature type="compositionally biased region" description="Pro residues" evidence="5">
    <location>
        <begin position="505"/>
        <end position="519"/>
    </location>
</feature>
<keyword evidence="4" id="KW-0233">DNA recombination</keyword>
<feature type="compositionally biased region" description="Polar residues" evidence="5">
    <location>
        <begin position="482"/>
        <end position="500"/>
    </location>
</feature>
<feature type="region of interest" description="Disordered" evidence="5">
    <location>
        <begin position="159"/>
        <end position="252"/>
    </location>
</feature>
<dbReference type="PROSITE" id="PS51898">
    <property type="entry name" value="TYR_RECOMBINASE"/>
    <property type="match status" value="1"/>
</dbReference>
<dbReference type="InterPro" id="IPR011010">
    <property type="entry name" value="DNA_brk_join_enz"/>
</dbReference>
<dbReference type="GO" id="GO:0006310">
    <property type="term" value="P:DNA recombination"/>
    <property type="evidence" value="ECO:0007669"/>
    <property type="project" value="UniProtKB-KW"/>
</dbReference>
<dbReference type="CDD" id="cd03714">
    <property type="entry name" value="RT_DIRS1"/>
    <property type="match status" value="1"/>
</dbReference>
<dbReference type="GO" id="GO:0004523">
    <property type="term" value="F:RNA-DNA hybrid ribonuclease activity"/>
    <property type="evidence" value="ECO:0007669"/>
    <property type="project" value="UniProtKB-EC"/>
</dbReference>
<feature type="compositionally biased region" description="Basic residues" evidence="5">
    <location>
        <begin position="68"/>
        <end position="77"/>
    </location>
</feature>
<evidence type="ECO:0000259" key="7">
    <source>
        <dbReference type="PROSITE" id="PS51898"/>
    </source>
</evidence>
<comment type="caution">
    <text evidence="8">The sequence shown here is derived from an EMBL/GenBank/DDBJ whole genome shotgun (WGS) entry which is preliminary data.</text>
</comment>
<name>A0A6G0IWM5_LARCR</name>
<dbReference type="InterPro" id="IPR002104">
    <property type="entry name" value="Integrase_catalytic"/>
</dbReference>
<accession>A0A6G0IWM5</accession>
<feature type="compositionally biased region" description="Low complexity" evidence="5">
    <location>
        <begin position="226"/>
        <end position="246"/>
    </location>
</feature>